<feature type="region of interest" description="Disordered" evidence="1">
    <location>
        <begin position="1"/>
        <end position="21"/>
    </location>
</feature>
<dbReference type="RefSeq" id="WP_141871340.1">
    <property type="nucleotide sequence ID" value="NZ_VFOX01000001.1"/>
</dbReference>
<name>A0A543BKM9_9MICO</name>
<evidence type="ECO:0000313" key="4">
    <source>
        <dbReference type="Proteomes" id="UP000317209"/>
    </source>
</evidence>
<keyword evidence="2" id="KW-0812">Transmembrane</keyword>
<keyword evidence="2" id="KW-0472">Membrane</keyword>
<protein>
    <submittedName>
        <fullName evidence="3">Uncharacterized protein</fullName>
    </submittedName>
</protein>
<gene>
    <name evidence="3" type="ORF">FB560_0997</name>
</gene>
<dbReference type="AlphaFoldDB" id="A0A543BKM9"/>
<keyword evidence="2" id="KW-1133">Transmembrane helix</keyword>
<feature type="transmembrane region" description="Helical" evidence="2">
    <location>
        <begin position="35"/>
        <end position="56"/>
    </location>
</feature>
<sequence length="62" mass="6984">MEPHQQEFSQMPGINDNPLGASFRQLSEEDTKPRAMLWSSISVGLLVVAVGVYFLGDWLGWF</sequence>
<reference evidence="3 4" key="1">
    <citation type="submission" date="2019-06" db="EMBL/GenBank/DDBJ databases">
        <title>Sequencing the genomes of 1000 actinobacteria strains.</title>
        <authorList>
            <person name="Klenk H.-P."/>
        </authorList>
    </citation>
    <scope>NUCLEOTIDE SEQUENCE [LARGE SCALE GENOMIC DNA]</scope>
    <source>
        <strain evidence="3 4">DSM 20169</strain>
    </source>
</reference>
<comment type="caution">
    <text evidence="3">The sequence shown here is derived from an EMBL/GenBank/DDBJ whole genome shotgun (WGS) entry which is preliminary data.</text>
</comment>
<evidence type="ECO:0000256" key="1">
    <source>
        <dbReference type="SAM" id="MobiDB-lite"/>
    </source>
</evidence>
<organism evidence="3 4">
    <name type="scientific">Microbacterium saperdae</name>
    <dbReference type="NCBI Taxonomy" id="69368"/>
    <lineage>
        <taxon>Bacteria</taxon>
        <taxon>Bacillati</taxon>
        <taxon>Actinomycetota</taxon>
        <taxon>Actinomycetes</taxon>
        <taxon>Micrococcales</taxon>
        <taxon>Microbacteriaceae</taxon>
        <taxon>Microbacterium</taxon>
    </lineage>
</organism>
<proteinExistence type="predicted"/>
<dbReference type="Proteomes" id="UP000317209">
    <property type="component" value="Unassembled WGS sequence"/>
</dbReference>
<evidence type="ECO:0000313" key="3">
    <source>
        <dbReference type="EMBL" id="TQL85389.1"/>
    </source>
</evidence>
<dbReference type="EMBL" id="VFOX01000001">
    <property type="protein sequence ID" value="TQL85389.1"/>
    <property type="molecule type" value="Genomic_DNA"/>
</dbReference>
<dbReference type="OrthoDB" id="5081923at2"/>
<evidence type="ECO:0000256" key="2">
    <source>
        <dbReference type="SAM" id="Phobius"/>
    </source>
</evidence>
<keyword evidence="4" id="KW-1185">Reference proteome</keyword>
<accession>A0A543BKM9</accession>